<dbReference type="Proteomes" id="UP001157126">
    <property type="component" value="Unassembled WGS sequence"/>
</dbReference>
<evidence type="ECO:0000313" key="1">
    <source>
        <dbReference type="EMBL" id="GMA38816.1"/>
    </source>
</evidence>
<reference evidence="2" key="1">
    <citation type="journal article" date="2019" name="Int. J. Syst. Evol. Microbiol.">
        <title>The Global Catalogue of Microorganisms (GCM) 10K type strain sequencing project: providing services to taxonomists for standard genome sequencing and annotation.</title>
        <authorList>
            <consortium name="The Broad Institute Genomics Platform"/>
            <consortium name="The Broad Institute Genome Sequencing Center for Infectious Disease"/>
            <person name="Wu L."/>
            <person name="Ma J."/>
        </authorList>
    </citation>
    <scope>NUCLEOTIDE SEQUENCE [LARGE SCALE GENOMIC DNA]</scope>
    <source>
        <strain evidence="2">NBRC 113072</strain>
    </source>
</reference>
<evidence type="ECO:0000313" key="2">
    <source>
        <dbReference type="Proteomes" id="UP001157126"/>
    </source>
</evidence>
<proteinExistence type="predicted"/>
<dbReference type="EMBL" id="BSUO01000001">
    <property type="protein sequence ID" value="GMA38816.1"/>
    <property type="molecule type" value="Genomic_DNA"/>
</dbReference>
<gene>
    <name evidence="1" type="ORF">GCM10025883_08610</name>
</gene>
<comment type="caution">
    <text evidence="1">The sequence shown here is derived from an EMBL/GenBank/DDBJ whole genome shotgun (WGS) entry which is preliminary data.</text>
</comment>
<sequence>MEEGNVIAAGAVADAATRAYWRLTGREIELDGEQAWLDAPVSAGPRVDDGWIERHAASVGGGVATPQGAGLLADMSLLDGPEFRARELEGQVRAFYEHTSRWRMEVWLGWSRWLRPGGAVVGAAFGRRVGQLAIPVDPLAVAHGMDSEVRVITDGSGCQIAAAWLRRLRATGEYVYSGCYGVRRLPGTEQPRVHVAFPLEQGNVQVFLRPEVGPGGSLRLTSPRGRFGSDGAYVVVRRGGRADAARVPIHEEFHVYVDDEGVLRTDHRLDLWNATAVRLHYRLTEAEPADPPAR</sequence>
<organism evidence="1 2">
    <name type="scientific">Mobilicoccus caccae</name>
    <dbReference type="NCBI Taxonomy" id="1859295"/>
    <lineage>
        <taxon>Bacteria</taxon>
        <taxon>Bacillati</taxon>
        <taxon>Actinomycetota</taxon>
        <taxon>Actinomycetes</taxon>
        <taxon>Micrococcales</taxon>
        <taxon>Dermatophilaceae</taxon>
        <taxon>Mobilicoccus</taxon>
    </lineage>
</organism>
<name>A0ABQ6IM37_9MICO</name>
<protein>
    <submittedName>
        <fullName evidence="1">Uncharacterized protein</fullName>
    </submittedName>
</protein>
<accession>A0ABQ6IM37</accession>
<keyword evidence="2" id="KW-1185">Reference proteome</keyword>